<dbReference type="OrthoDB" id="5431039at2"/>
<proteinExistence type="predicted"/>
<dbReference type="GO" id="GO:0016787">
    <property type="term" value="F:hydrolase activity"/>
    <property type="evidence" value="ECO:0007669"/>
    <property type="project" value="UniProtKB-KW"/>
</dbReference>
<dbReference type="InterPro" id="IPR023214">
    <property type="entry name" value="HAD_sf"/>
</dbReference>
<dbReference type="EMBL" id="REFV01000018">
    <property type="protein sequence ID" value="RMB56342.1"/>
    <property type="molecule type" value="Genomic_DNA"/>
</dbReference>
<gene>
    <name evidence="1" type="ORF">EAX61_14750</name>
</gene>
<name>A0A3M0G2C7_9FLAO</name>
<dbReference type="NCBIfam" id="NF046079">
    <property type="entry name" value="HAD_phos_BT0820"/>
    <property type="match status" value="1"/>
</dbReference>
<dbReference type="RefSeq" id="WP_121918482.1">
    <property type="nucleotide sequence ID" value="NZ_REFV01000018.1"/>
</dbReference>
<accession>A0A3M0G2C7</accession>
<dbReference type="AlphaFoldDB" id="A0A3M0G2C7"/>
<dbReference type="InterPro" id="IPR036412">
    <property type="entry name" value="HAD-like_sf"/>
</dbReference>
<reference evidence="1 2" key="1">
    <citation type="submission" date="2018-10" db="EMBL/GenBank/DDBJ databases">
        <title>Dokdonia luteus sp. nov., isolated from sea water.</title>
        <authorList>
            <person name="Zhou L.Y."/>
            <person name="Du Z.J."/>
        </authorList>
    </citation>
    <scope>NUCLEOTIDE SEQUENCE [LARGE SCALE GENOMIC DNA]</scope>
    <source>
        <strain evidence="1 2">SH27</strain>
    </source>
</reference>
<organism evidence="1 2">
    <name type="scientific">Dokdonia sinensis</name>
    <dbReference type="NCBI Taxonomy" id="2479847"/>
    <lineage>
        <taxon>Bacteria</taxon>
        <taxon>Pseudomonadati</taxon>
        <taxon>Bacteroidota</taxon>
        <taxon>Flavobacteriia</taxon>
        <taxon>Flavobacteriales</taxon>
        <taxon>Flavobacteriaceae</taxon>
        <taxon>Dokdonia</taxon>
    </lineage>
</organism>
<comment type="caution">
    <text evidence="1">The sequence shown here is derived from an EMBL/GenBank/DDBJ whole genome shotgun (WGS) entry which is preliminary data.</text>
</comment>
<keyword evidence="1" id="KW-0378">Hydrolase</keyword>
<sequence>MLLETKIIAVDFDGTIVENAYPSIGKPLIFAFDTLKKLQSEGHQLILWTYRTGKPLEDAVAFCAANGLHFYAVNKSYPEEVYTENISRKINADVFIDDRDVTGMKGWGEIYHILSNKKTAQPALKKKGSSVRRKKDKKGFFSRIEELFKEEND</sequence>
<dbReference type="PIRSF" id="PIRSF020079">
    <property type="entry name" value="UCP020079"/>
    <property type="match status" value="1"/>
</dbReference>
<dbReference type="Gene3D" id="3.40.50.1000">
    <property type="entry name" value="HAD superfamily/HAD-like"/>
    <property type="match status" value="1"/>
</dbReference>
<keyword evidence="2" id="KW-1185">Reference proteome</keyword>
<dbReference type="Proteomes" id="UP000281985">
    <property type="component" value="Unassembled WGS sequence"/>
</dbReference>
<evidence type="ECO:0000313" key="1">
    <source>
        <dbReference type="EMBL" id="RMB56342.1"/>
    </source>
</evidence>
<dbReference type="SUPFAM" id="SSF56784">
    <property type="entry name" value="HAD-like"/>
    <property type="match status" value="1"/>
</dbReference>
<dbReference type="InterPro" id="IPR016769">
    <property type="entry name" value="Phage_SP01_Orf1"/>
</dbReference>
<evidence type="ECO:0000313" key="2">
    <source>
        <dbReference type="Proteomes" id="UP000281985"/>
    </source>
</evidence>
<protein>
    <submittedName>
        <fullName evidence="1">Hydrolase</fullName>
    </submittedName>
</protein>